<reference evidence="2" key="3">
    <citation type="submission" date="2015-04" db="UniProtKB">
        <authorList>
            <consortium name="EnsemblPlants"/>
        </authorList>
    </citation>
    <scope>IDENTIFICATION</scope>
    <source>
        <strain evidence="2">cv. Jemalong A17</strain>
    </source>
</reference>
<dbReference type="AlphaFoldDB" id="A0A072U111"/>
<gene>
    <name evidence="1" type="ordered locus">MTR_7g080165</name>
</gene>
<dbReference type="HOGENOM" id="CLU_3017323_0_0_1"/>
<name>A0A072U111_MEDTR</name>
<evidence type="ECO:0000313" key="2">
    <source>
        <dbReference type="EnsemblPlants" id="KEH23399"/>
    </source>
</evidence>
<accession>A0A072U111</accession>
<organism evidence="1 3">
    <name type="scientific">Medicago truncatula</name>
    <name type="common">Barrel medic</name>
    <name type="synonym">Medicago tribuloides</name>
    <dbReference type="NCBI Taxonomy" id="3880"/>
    <lineage>
        <taxon>Eukaryota</taxon>
        <taxon>Viridiplantae</taxon>
        <taxon>Streptophyta</taxon>
        <taxon>Embryophyta</taxon>
        <taxon>Tracheophyta</taxon>
        <taxon>Spermatophyta</taxon>
        <taxon>Magnoliopsida</taxon>
        <taxon>eudicotyledons</taxon>
        <taxon>Gunneridae</taxon>
        <taxon>Pentapetalae</taxon>
        <taxon>rosids</taxon>
        <taxon>fabids</taxon>
        <taxon>Fabales</taxon>
        <taxon>Fabaceae</taxon>
        <taxon>Papilionoideae</taxon>
        <taxon>50 kb inversion clade</taxon>
        <taxon>NPAAA clade</taxon>
        <taxon>Hologalegina</taxon>
        <taxon>IRL clade</taxon>
        <taxon>Trifolieae</taxon>
        <taxon>Medicago</taxon>
    </lineage>
</organism>
<dbReference type="Proteomes" id="UP000002051">
    <property type="component" value="Unassembled WGS sequence"/>
</dbReference>
<proteinExistence type="predicted"/>
<evidence type="ECO:0000313" key="3">
    <source>
        <dbReference type="Proteomes" id="UP000002051"/>
    </source>
</evidence>
<reference evidence="1 3" key="1">
    <citation type="journal article" date="2011" name="Nature">
        <title>The Medicago genome provides insight into the evolution of rhizobial symbioses.</title>
        <authorList>
            <person name="Young N.D."/>
            <person name="Debelle F."/>
            <person name="Oldroyd G.E."/>
            <person name="Geurts R."/>
            <person name="Cannon S.B."/>
            <person name="Udvardi M.K."/>
            <person name="Benedito V.A."/>
            <person name="Mayer K.F."/>
            <person name="Gouzy J."/>
            <person name="Schoof H."/>
            <person name="Van de Peer Y."/>
            <person name="Proost S."/>
            <person name="Cook D.R."/>
            <person name="Meyers B.C."/>
            <person name="Spannagl M."/>
            <person name="Cheung F."/>
            <person name="De Mita S."/>
            <person name="Krishnakumar V."/>
            <person name="Gundlach H."/>
            <person name="Zhou S."/>
            <person name="Mudge J."/>
            <person name="Bharti A.K."/>
            <person name="Murray J.D."/>
            <person name="Naoumkina M.A."/>
            <person name="Rosen B."/>
            <person name="Silverstein K.A."/>
            <person name="Tang H."/>
            <person name="Rombauts S."/>
            <person name="Zhao P.X."/>
            <person name="Zhou P."/>
            <person name="Barbe V."/>
            <person name="Bardou P."/>
            <person name="Bechner M."/>
            <person name="Bellec A."/>
            <person name="Berger A."/>
            <person name="Berges H."/>
            <person name="Bidwell S."/>
            <person name="Bisseling T."/>
            <person name="Choisne N."/>
            <person name="Couloux A."/>
            <person name="Denny R."/>
            <person name="Deshpande S."/>
            <person name="Dai X."/>
            <person name="Doyle J.J."/>
            <person name="Dudez A.M."/>
            <person name="Farmer A.D."/>
            <person name="Fouteau S."/>
            <person name="Franken C."/>
            <person name="Gibelin C."/>
            <person name="Gish J."/>
            <person name="Goldstein S."/>
            <person name="Gonzalez A.J."/>
            <person name="Green P.J."/>
            <person name="Hallab A."/>
            <person name="Hartog M."/>
            <person name="Hua A."/>
            <person name="Humphray S.J."/>
            <person name="Jeong D.H."/>
            <person name="Jing Y."/>
            <person name="Jocker A."/>
            <person name="Kenton S.M."/>
            <person name="Kim D.J."/>
            <person name="Klee K."/>
            <person name="Lai H."/>
            <person name="Lang C."/>
            <person name="Lin S."/>
            <person name="Macmil S.L."/>
            <person name="Magdelenat G."/>
            <person name="Matthews L."/>
            <person name="McCorrison J."/>
            <person name="Monaghan E.L."/>
            <person name="Mun J.H."/>
            <person name="Najar F.Z."/>
            <person name="Nicholson C."/>
            <person name="Noirot C."/>
            <person name="O'Bleness M."/>
            <person name="Paule C.R."/>
            <person name="Poulain J."/>
            <person name="Prion F."/>
            <person name="Qin B."/>
            <person name="Qu C."/>
            <person name="Retzel E.F."/>
            <person name="Riddle C."/>
            <person name="Sallet E."/>
            <person name="Samain S."/>
            <person name="Samson N."/>
            <person name="Sanders I."/>
            <person name="Saurat O."/>
            <person name="Scarpelli C."/>
            <person name="Schiex T."/>
            <person name="Segurens B."/>
            <person name="Severin A.J."/>
            <person name="Sherrier D.J."/>
            <person name="Shi R."/>
            <person name="Sims S."/>
            <person name="Singer S.R."/>
            <person name="Sinharoy S."/>
            <person name="Sterck L."/>
            <person name="Viollet A."/>
            <person name="Wang B.B."/>
            <person name="Wang K."/>
            <person name="Wang M."/>
            <person name="Wang X."/>
            <person name="Warfsmann J."/>
            <person name="Weissenbach J."/>
            <person name="White D.D."/>
            <person name="White J.D."/>
            <person name="Wiley G.B."/>
            <person name="Wincker P."/>
            <person name="Xing Y."/>
            <person name="Yang L."/>
            <person name="Yao Z."/>
            <person name="Ying F."/>
            <person name="Zhai J."/>
            <person name="Zhou L."/>
            <person name="Zuber A."/>
            <person name="Denarie J."/>
            <person name="Dixon R.A."/>
            <person name="May G.D."/>
            <person name="Schwartz D.C."/>
            <person name="Rogers J."/>
            <person name="Quetier F."/>
            <person name="Town C.D."/>
            <person name="Roe B.A."/>
        </authorList>
    </citation>
    <scope>NUCLEOTIDE SEQUENCE [LARGE SCALE GENOMIC DNA]</scope>
    <source>
        <strain evidence="1">A17</strain>
        <strain evidence="2 3">cv. Jemalong A17</strain>
    </source>
</reference>
<evidence type="ECO:0000313" key="1">
    <source>
        <dbReference type="EMBL" id="KEH23399.1"/>
    </source>
</evidence>
<keyword evidence="3" id="KW-1185">Reference proteome</keyword>
<dbReference type="EMBL" id="CM001223">
    <property type="protein sequence ID" value="KEH23399.1"/>
    <property type="molecule type" value="Genomic_DNA"/>
</dbReference>
<protein>
    <submittedName>
        <fullName evidence="1 2">Uncharacterized protein</fullName>
    </submittedName>
</protein>
<reference evidence="1 3" key="2">
    <citation type="journal article" date="2014" name="BMC Genomics">
        <title>An improved genome release (version Mt4.0) for the model legume Medicago truncatula.</title>
        <authorList>
            <person name="Tang H."/>
            <person name="Krishnakumar V."/>
            <person name="Bidwell S."/>
            <person name="Rosen B."/>
            <person name="Chan A."/>
            <person name="Zhou S."/>
            <person name="Gentzbittel L."/>
            <person name="Childs K.L."/>
            <person name="Yandell M."/>
            <person name="Gundlach H."/>
            <person name="Mayer K.F."/>
            <person name="Schwartz D.C."/>
            <person name="Town C.D."/>
        </authorList>
    </citation>
    <scope>GENOME REANNOTATION</scope>
    <source>
        <strain evidence="1">A17</strain>
        <strain evidence="2 3">cv. Jemalong A17</strain>
    </source>
</reference>
<dbReference type="EnsemblPlants" id="KEH23399">
    <property type="protein sequence ID" value="KEH23399"/>
    <property type="gene ID" value="MTR_7g080165"/>
</dbReference>
<sequence length="56" mass="6653">MKEEKKKLEGESVRPRKQVRGFWMKDKWVGSDNVKREMDWERVRSGQDENGETIGA</sequence>